<reference evidence="1" key="1">
    <citation type="journal article" date="2023" name="Science">
        <title>Genome structures resolve the early diversification of teleost fishes.</title>
        <authorList>
            <person name="Parey E."/>
            <person name="Louis A."/>
            <person name="Montfort J."/>
            <person name="Bouchez O."/>
            <person name="Roques C."/>
            <person name="Iampietro C."/>
            <person name="Lluch J."/>
            <person name="Castinel A."/>
            <person name="Donnadieu C."/>
            <person name="Desvignes T."/>
            <person name="Floi Bucao C."/>
            <person name="Jouanno E."/>
            <person name="Wen M."/>
            <person name="Mejri S."/>
            <person name="Dirks R."/>
            <person name="Jansen H."/>
            <person name="Henkel C."/>
            <person name="Chen W.J."/>
            <person name="Zahm M."/>
            <person name="Cabau C."/>
            <person name="Klopp C."/>
            <person name="Thompson A.W."/>
            <person name="Robinson-Rechavi M."/>
            <person name="Braasch I."/>
            <person name="Lecointre G."/>
            <person name="Bobe J."/>
            <person name="Postlethwait J.H."/>
            <person name="Berthelot C."/>
            <person name="Roest Crollius H."/>
            <person name="Guiguen Y."/>
        </authorList>
    </citation>
    <scope>NUCLEOTIDE SEQUENCE</scope>
    <source>
        <strain evidence="1">WJC10195</strain>
    </source>
</reference>
<accession>A0A9Q1EH30</accession>
<dbReference type="AlphaFoldDB" id="A0A9Q1EH30"/>
<dbReference type="EMBL" id="JAINUF010000017">
    <property type="protein sequence ID" value="KAJ8338706.1"/>
    <property type="molecule type" value="Genomic_DNA"/>
</dbReference>
<sequence>MMAVVWQRGFCVPLVRHTLEGACDDPSGLCWCIPAGAAGDPVLITNKAKILTNCRIIEGYVGRGRRGELQAFYSDESSGLLQRFLATLCSVNSGEATRRFETDERRCGAATRRFESD</sequence>
<gene>
    <name evidence="1" type="ORF">SKAU_G00354920</name>
</gene>
<evidence type="ECO:0000313" key="2">
    <source>
        <dbReference type="Proteomes" id="UP001152622"/>
    </source>
</evidence>
<evidence type="ECO:0000313" key="1">
    <source>
        <dbReference type="EMBL" id="KAJ8338706.1"/>
    </source>
</evidence>
<name>A0A9Q1EH30_SYNKA</name>
<protein>
    <submittedName>
        <fullName evidence="1">Uncharacterized protein</fullName>
    </submittedName>
</protein>
<organism evidence="1 2">
    <name type="scientific">Synaphobranchus kaupii</name>
    <name type="common">Kaup's arrowtooth eel</name>
    <dbReference type="NCBI Taxonomy" id="118154"/>
    <lineage>
        <taxon>Eukaryota</taxon>
        <taxon>Metazoa</taxon>
        <taxon>Chordata</taxon>
        <taxon>Craniata</taxon>
        <taxon>Vertebrata</taxon>
        <taxon>Euteleostomi</taxon>
        <taxon>Actinopterygii</taxon>
        <taxon>Neopterygii</taxon>
        <taxon>Teleostei</taxon>
        <taxon>Anguilliformes</taxon>
        <taxon>Synaphobranchidae</taxon>
        <taxon>Synaphobranchus</taxon>
    </lineage>
</organism>
<keyword evidence="2" id="KW-1185">Reference proteome</keyword>
<dbReference type="Proteomes" id="UP001152622">
    <property type="component" value="Chromosome 17"/>
</dbReference>
<proteinExistence type="predicted"/>
<comment type="caution">
    <text evidence="1">The sequence shown here is derived from an EMBL/GenBank/DDBJ whole genome shotgun (WGS) entry which is preliminary data.</text>
</comment>